<dbReference type="InterPro" id="IPR011004">
    <property type="entry name" value="Trimer_LpxA-like_sf"/>
</dbReference>
<dbReference type="PANTHER" id="PTHR43480:SF1">
    <property type="entry name" value="ACYL-[ACYL-CARRIER-PROTEIN]--UDP-N-ACETYLGLUCOSAMINE O-ACYLTRANSFERASE, MITOCHONDRIAL-RELATED"/>
    <property type="match status" value="1"/>
</dbReference>
<dbReference type="GO" id="GO:0008780">
    <property type="term" value="F:acyl-[acyl-carrier-protein]-UDP-N-acetylglucosamine O-acyltransferase activity"/>
    <property type="evidence" value="ECO:0007669"/>
    <property type="project" value="UniProtKB-UniRule"/>
</dbReference>
<dbReference type="InterPro" id="IPR037157">
    <property type="entry name" value="Acetyltransf_C_sf"/>
</dbReference>
<dbReference type="PROSITE" id="PS00101">
    <property type="entry name" value="HEXAPEP_TRANSFERASES"/>
    <property type="match status" value="1"/>
</dbReference>
<keyword evidence="2 8" id="KW-0444">Lipid biosynthesis</keyword>
<comment type="function">
    <text evidence="8">Involved in the biosynthesis of lipid A, a phosphorylated glycolipid that anchors the lipopolysaccharide to the outer membrane of the cell.</text>
</comment>
<dbReference type="Proteomes" id="UP000056905">
    <property type="component" value="Chromosome"/>
</dbReference>
<feature type="domain" description="UDP N-acetylglucosamine O-acyltransferase C-terminal" evidence="9">
    <location>
        <begin position="176"/>
        <end position="256"/>
    </location>
</feature>
<dbReference type="AlphaFoldDB" id="A0A0P0NZ30"/>
<dbReference type="RefSeq" id="WP_062146414.1">
    <property type="nucleotide sequence ID" value="NZ_CP013002.1"/>
</dbReference>
<protein>
    <recommendedName>
        <fullName evidence="8">Acyl-[acyl-carrier-protein]--UDP-N-acetylglucosamine O-acyltransferase</fullName>
        <shortName evidence="8">UDP-N-acetylglucosamine acyltransferase</shortName>
        <ecNumber evidence="8">2.3.1.129</ecNumber>
    </recommendedName>
</protein>
<dbReference type="InterPro" id="IPR010137">
    <property type="entry name" value="Lipid_A_LpxA"/>
</dbReference>
<evidence type="ECO:0000256" key="5">
    <source>
        <dbReference type="ARBA" id="ARBA00022737"/>
    </source>
</evidence>
<keyword evidence="4 8" id="KW-0808">Transferase</keyword>
<dbReference type="EC" id="2.3.1.129" evidence="8"/>
<dbReference type="EMBL" id="CP013002">
    <property type="protein sequence ID" value="ALL13421.1"/>
    <property type="molecule type" value="Genomic_DNA"/>
</dbReference>
<keyword evidence="1 8" id="KW-0963">Cytoplasm</keyword>
<dbReference type="SUPFAM" id="SSF51161">
    <property type="entry name" value="Trimeric LpxA-like enzymes"/>
    <property type="match status" value="1"/>
</dbReference>
<organism evidence="10 11">
    <name type="scientific">Caulobacter henricii</name>
    <dbReference type="NCBI Taxonomy" id="69395"/>
    <lineage>
        <taxon>Bacteria</taxon>
        <taxon>Pseudomonadati</taxon>
        <taxon>Pseudomonadota</taxon>
        <taxon>Alphaproteobacteria</taxon>
        <taxon>Caulobacterales</taxon>
        <taxon>Caulobacteraceae</taxon>
        <taxon>Caulobacter</taxon>
    </lineage>
</organism>
<dbReference type="PANTHER" id="PTHR43480">
    <property type="entry name" value="ACYL-[ACYL-CARRIER-PROTEIN]--UDP-N-ACETYLGLUCOSAMINE O-ACYLTRANSFERASE"/>
    <property type="match status" value="1"/>
</dbReference>
<gene>
    <name evidence="8" type="primary">lpxA</name>
    <name evidence="10" type="ORF">AQ619_08680</name>
</gene>
<comment type="subunit">
    <text evidence="8">Homotrimer.</text>
</comment>
<dbReference type="UniPathway" id="UPA00359">
    <property type="reaction ID" value="UER00477"/>
</dbReference>
<dbReference type="Pfam" id="PF13720">
    <property type="entry name" value="Acetyltransf_11"/>
    <property type="match status" value="1"/>
</dbReference>
<name>A0A0P0NZ30_9CAUL</name>
<dbReference type="HAMAP" id="MF_00387">
    <property type="entry name" value="LpxA"/>
    <property type="match status" value="1"/>
</dbReference>
<comment type="subcellular location">
    <subcellularLocation>
        <location evidence="8">Cytoplasm</location>
    </subcellularLocation>
</comment>
<evidence type="ECO:0000259" key="9">
    <source>
        <dbReference type="Pfam" id="PF13720"/>
    </source>
</evidence>
<dbReference type="STRING" id="69395.AQ619_08680"/>
<dbReference type="Gene3D" id="1.20.1180.10">
    <property type="entry name" value="Udp N-acetylglucosamine O-acyltransferase, C-terminal domain"/>
    <property type="match status" value="1"/>
</dbReference>
<keyword evidence="6 8" id="KW-0443">Lipid metabolism</keyword>
<comment type="catalytic activity">
    <reaction evidence="8">
        <text>a (3R)-hydroxyacyl-[ACP] + UDP-N-acetyl-alpha-D-glucosamine = a UDP-3-O-[(3R)-3-hydroxyacyl]-N-acetyl-alpha-D-glucosamine + holo-[ACP]</text>
        <dbReference type="Rhea" id="RHEA:67812"/>
        <dbReference type="Rhea" id="RHEA-COMP:9685"/>
        <dbReference type="Rhea" id="RHEA-COMP:9945"/>
        <dbReference type="ChEBI" id="CHEBI:57705"/>
        <dbReference type="ChEBI" id="CHEBI:64479"/>
        <dbReference type="ChEBI" id="CHEBI:78827"/>
        <dbReference type="ChEBI" id="CHEBI:173225"/>
        <dbReference type="EC" id="2.3.1.129"/>
    </reaction>
</comment>
<evidence type="ECO:0000256" key="2">
    <source>
        <dbReference type="ARBA" id="ARBA00022516"/>
    </source>
</evidence>
<evidence type="ECO:0000256" key="6">
    <source>
        <dbReference type="ARBA" id="ARBA00023098"/>
    </source>
</evidence>
<dbReference type="GO" id="GO:0005737">
    <property type="term" value="C:cytoplasm"/>
    <property type="evidence" value="ECO:0007669"/>
    <property type="project" value="UniProtKB-SubCell"/>
</dbReference>
<dbReference type="InterPro" id="IPR029098">
    <property type="entry name" value="Acetyltransf_C"/>
</dbReference>
<dbReference type="GO" id="GO:0016020">
    <property type="term" value="C:membrane"/>
    <property type="evidence" value="ECO:0007669"/>
    <property type="project" value="GOC"/>
</dbReference>
<keyword evidence="3 8" id="KW-0441">Lipid A biosynthesis</keyword>
<dbReference type="OrthoDB" id="9807278at2"/>
<dbReference type="InterPro" id="IPR018357">
    <property type="entry name" value="Hexapep_transf_CS"/>
</dbReference>
<evidence type="ECO:0000256" key="4">
    <source>
        <dbReference type="ARBA" id="ARBA00022679"/>
    </source>
</evidence>
<keyword evidence="7 8" id="KW-0012">Acyltransferase</keyword>
<evidence type="ECO:0000256" key="7">
    <source>
        <dbReference type="ARBA" id="ARBA00023315"/>
    </source>
</evidence>
<dbReference type="KEGG" id="chq:AQ619_08680"/>
<evidence type="ECO:0000256" key="1">
    <source>
        <dbReference type="ARBA" id="ARBA00022490"/>
    </source>
</evidence>
<evidence type="ECO:0000313" key="11">
    <source>
        <dbReference type="Proteomes" id="UP000056905"/>
    </source>
</evidence>
<keyword evidence="5 8" id="KW-0677">Repeat</keyword>
<dbReference type="NCBIfam" id="TIGR01852">
    <property type="entry name" value="lipid_A_lpxA"/>
    <property type="match status" value="1"/>
</dbReference>
<dbReference type="GO" id="GO:0009245">
    <property type="term" value="P:lipid A biosynthetic process"/>
    <property type="evidence" value="ECO:0007669"/>
    <property type="project" value="UniProtKB-UniRule"/>
</dbReference>
<comment type="pathway">
    <text evidence="8">Glycolipid biosynthesis; lipid IV(A) biosynthesis; lipid IV(A) from (3R)-3-hydroxytetradecanoyl-[acyl-carrier-protein] and UDP-N-acetyl-alpha-D-glucosamine: step 1/6.</text>
</comment>
<reference evidence="10 11" key="1">
    <citation type="submission" date="2015-10" db="EMBL/GenBank/DDBJ databases">
        <title>Conservation of the essential genome among Caulobacter and Brevundimonas species.</title>
        <authorList>
            <person name="Scott D."/>
            <person name="Ely B."/>
        </authorList>
    </citation>
    <scope>NUCLEOTIDE SEQUENCE [LARGE SCALE GENOMIC DNA]</scope>
    <source>
        <strain evidence="10 11">CB4</strain>
    </source>
</reference>
<dbReference type="Gene3D" id="2.160.10.10">
    <property type="entry name" value="Hexapeptide repeat proteins"/>
    <property type="match status" value="1"/>
</dbReference>
<evidence type="ECO:0000256" key="3">
    <source>
        <dbReference type="ARBA" id="ARBA00022556"/>
    </source>
</evidence>
<evidence type="ECO:0000313" key="10">
    <source>
        <dbReference type="EMBL" id="ALL13421.1"/>
    </source>
</evidence>
<evidence type="ECO:0000256" key="8">
    <source>
        <dbReference type="HAMAP-Rule" id="MF_00387"/>
    </source>
</evidence>
<accession>A0A0P0NZ30</accession>
<sequence>MSQIHPTALVAPGAELGADVEIGPFCTVGPKVRLGDGVRLISHVVIDGATSIGSECTVYPFAVLGAPPQHLAHKGEDTRLEIGDRNLIREHVTMQTGTVGGGGVTRVGSDSLYMVGAHVAHDCIVGDRVTFANSATLGGHVTVDDYVFMGGLCAVHQFSRIGRYAFVGGGGIVTKDVIPYGSVWGNHAHLEGLNLVGLKRRGFSREAINALRAAYRLLFADEGTFQERLEDVAEIHASNAEVMEIVNFIRSDNNRPLCLPEREV</sequence>
<dbReference type="CDD" id="cd03351">
    <property type="entry name" value="LbH_UDP-GlcNAc_AT"/>
    <property type="match status" value="1"/>
</dbReference>
<proteinExistence type="inferred from homology"/>
<dbReference type="NCBIfam" id="NF003657">
    <property type="entry name" value="PRK05289.1"/>
    <property type="match status" value="1"/>
</dbReference>
<dbReference type="PIRSF" id="PIRSF000456">
    <property type="entry name" value="UDP-GlcNAc_acltr"/>
    <property type="match status" value="1"/>
</dbReference>
<comment type="similarity">
    <text evidence="8">Belongs to the transferase hexapeptide repeat family. LpxA subfamily.</text>
</comment>
<keyword evidence="11" id="KW-1185">Reference proteome</keyword>